<dbReference type="SUPFAM" id="SSF82649">
    <property type="entry name" value="SufE/NifU"/>
    <property type="match status" value="1"/>
</dbReference>
<dbReference type="Proteomes" id="UP000287872">
    <property type="component" value="Unassembled WGS sequence"/>
</dbReference>
<evidence type="ECO:0000256" key="3">
    <source>
        <dbReference type="ARBA" id="ARBA00012367"/>
    </source>
</evidence>
<keyword evidence="5" id="KW-0547">Nucleotide-binding</keyword>
<dbReference type="CDD" id="cd16443">
    <property type="entry name" value="LplA"/>
    <property type="match status" value="1"/>
</dbReference>
<dbReference type="GO" id="GO:0017118">
    <property type="term" value="F:lipoyltransferase activity"/>
    <property type="evidence" value="ECO:0007669"/>
    <property type="project" value="TreeGrafter"/>
</dbReference>
<keyword evidence="10" id="KW-1185">Reference proteome</keyword>
<dbReference type="InterPro" id="IPR045864">
    <property type="entry name" value="aa-tRNA-synth_II/BPL/LPL"/>
</dbReference>
<comment type="pathway">
    <text evidence="2">Protein modification; protein lipoylation via exogenous pathway; protein N(6)-(lipoyl)lysine from lipoate: step 1/2.</text>
</comment>
<dbReference type="PANTHER" id="PTHR12561">
    <property type="entry name" value="LIPOATE-PROTEIN LIGASE"/>
    <property type="match status" value="1"/>
</dbReference>
<dbReference type="Gene3D" id="3.30.930.10">
    <property type="entry name" value="Bira Bifunctional Protein, Domain 2"/>
    <property type="match status" value="1"/>
</dbReference>
<dbReference type="InterPro" id="IPR019491">
    <property type="entry name" value="Lipoate_protein_ligase_C"/>
</dbReference>
<dbReference type="InterPro" id="IPR004143">
    <property type="entry name" value="BPL_LPL_catalytic"/>
</dbReference>
<dbReference type="UniPathway" id="UPA00537">
    <property type="reaction ID" value="UER00594"/>
</dbReference>
<evidence type="ECO:0000256" key="6">
    <source>
        <dbReference type="ARBA" id="ARBA00022840"/>
    </source>
</evidence>
<dbReference type="EC" id="6.3.1.20" evidence="3"/>
<evidence type="ECO:0000256" key="2">
    <source>
        <dbReference type="ARBA" id="ARBA00005124"/>
    </source>
</evidence>
<gene>
    <name evidence="9" type="primary">lplA</name>
    <name evidence="9" type="ORF">Ctaglu_04450</name>
</gene>
<name>A0A401UH68_9CLOT</name>
<dbReference type="NCBIfam" id="TIGR00545">
    <property type="entry name" value="lipoyltrans"/>
    <property type="match status" value="1"/>
</dbReference>
<dbReference type="EMBL" id="BHYK01000002">
    <property type="protein sequence ID" value="GCD08822.1"/>
    <property type="molecule type" value="Genomic_DNA"/>
</dbReference>
<dbReference type="InterPro" id="IPR004562">
    <property type="entry name" value="LipoylTrfase_LipoateP_Ligase"/>
</dbReference>
<organism evidence="9 10">
    <name type="scientific">Clostridium tagluense</name>
    <dbReference type="NCBI Taxonomy" id="360422"/>
    <lineage>
        <taxon>Bacteria</taxon>
        <taxon>Bacillati</taxon>
        <taxon>Bacillota</taxon>
        <taxon>Clostridia</taxon>
        <taxon>Eubacteriales</taxon>
        <taxon>Clostridiaceae</taxon>
        <taxon>Clostridium</taxon>
    </lineage>
</organism>
<proteinExistence type="predicted"/>
<evidence type="ECO:0000256" key="7">
    <source>
        <dbReference type="ARBA" id="ARBA00048037"/>
    </source>
</evidence>
<keyword evidence="6" id="KW-0067">ATP-binding</keyword>
<dbReference type="PROSITE" id="PS51733">
    <property type="entry name" value="BPL_LPL_CATALYTIC"/>
    <property type="match status" value="1"/>
</dbReference>
<dbReference type="GO" id="GO:0005524">
    <property type="term" value="F:ATP binding"/>
    <property type="evidence" value="ECO:0007669"/>
    <property type="project" value="UniProtKB-KW"/>
</dbReference>
<reference evidence="9 10" key="1">
    <citation type="submission" date="2018-11" db="EMBL/GenBank/DDBJ databases">
        <title>Genome sequencing and assembly of Clostridium tagluense strain A121.</title>
        <authorList>
            <person name="Murakami T."/>
            <person name="Segawa T."/>
            <person name="Shcherbakova V.A."/>
            <person name="Mori H."/>
            <person name="Yoshimura Y."/>
        </authorList>
    </citation>
    <scope>NUCLEOTIDE SEQUENCE [LARGE SCALE GENOMIC DNA]</scope>
    <source>
        <strain evidence="9 10">A121</strain>
    </source>
</reference>
<dbReference type="Gene3D" id="3.30.390.50">
    <property type="entry name" value="CO dehydrogenase flavoprotein, C-terminal domain"/>
    <property type="match status" value="1"/>
</dbReference>
<comment type="catalytic activity">
    <reaction evidence="7">
        <text>L-lysyl-[lipoyl-carrier protein] + (R)-lipoate + ATP = N(6)-[(R)-lipoyl]-L-lysyl-[lipoyl-carrier protein] + AMP + diphosphate + H(+)</text>
        <dbReference type="Rhea" id="RHEA:49288"/>
        <dbReference type="Rhea" id="RHEA-COMP:10500"/>
        <dbReference type="Rhea" id="RHEA-COMP:10502"/>
        <dbReference type="ChEBI" id="CHEBI:15378"/>
        <dbReference type="ChEBI" id="CHEBI:29969"/>
        <dbReference type="ChEBI" id="CHEBI:30616"/>
        <dbReference type="ChEBI" id="CHEBI:33019"/>
        <dbReference type="ChEBI" id="CHEBI:83088"/>
        <dbReference type="ChEBI" id="CHEBI:83099"/>
        <dbReference type="ChEBI" id="CHEBI:456215"/>
        <dbReference type="EC" id="6.3.1.20"/>
    </reaction>
</comment>
<dbReference type="FunFam" id="3.30.930.10:FF:000072">
    <property type="entry name" value="Lipoate--protein ligase"/>
    <property type="match status" value="1"/>
</dbReference>
<keyword evidence="4 9" id="KW-0436">Ligase</keyword>
<dbReference type="SUPFAM" id="SSF55681">
    <property type="entry name" value="Class II aaRS and biotin synthetases"/>
    <property type="match status" value="1"/>
</dbReference>
<sequence>MIFINHNNTNIYFNHAAEQYVLENIEDECFMLWRNEPSILIGRNQNTMAEINTEYVKEKGIKIVRRLTGGGAVYNDLGNINFTFIGKSSENVVENFRKFTKPILEALIALGVKAEFSGRNDLVIEGKKFSGNAQYYYKNKVLHHGTLLFLTSMTELSKALKVNPLKFKEKSVKSVESRVTNISEHLNNNMNVMDFKKYIVDYVMKSFAEKELYEFSGKELKEIDEIAKNRFSTWQWNFGNSPKYSYSKQARCGGSTIQVNFNVEKGYIKKMKLYGDFFFKKDIKSLEDKFKEIKHSEENIKEILDNIDINEYINGIKNEEILSLMF</sequence>
<accession>A0A401UH68</accession>
<dbReference type="GO" id="GO:0009249">
    <property type="term" value="P:protein lipoylation"/>
    <property type="evidence" value="ECO:0007669"/>
    <property type="project" value="InterPro"/>
</dbReference>
<dbReference type="OrthoDB" id="9788148at2"/>
<evidence type="ECO:0000256" key="4">
    <source>
        <dbReference type="ARBA" id="ARBA00022598"/>
    </source>
</evidence>
<protein>
    <recommendedName>
        <fullName evidence="3">lipoate--protein ligase</fullName>
        <ecNumber evidence="3">6.3.1.20</ecNumber>
    </recommendedName>
</protein>
<dbReference type="GO" id="GO:0016979">
    <property type="term" value="F:lipoate-protein ligase activity"/>
    <property type="evidence" value="ECO:0007669"/>
    <property type="project" value="UniProtKB-EC"/>
</dbReference>
<dbReference type="Pfam" id="PF10437">
    <property type="entry name" value="Lip_prot_lig_C"/>
    <property type="match status" value="1"/>
</dbReference>
<evidence type="ECO:0000313" key="9">
    <source>
        <dbReference type="EMBL" id="GCD08822.1"/>
    </source>
</evidence>
<feature type="domain" description="BPL/LPL catalytic" evidence="8">
    <location>
        <begin position="24"/>
        <end position="211"/>
    </location>
</feature>
<dbReference type="Pfam" id="PF21948">
    <property type="entry name" value="LplA-B_cat"/>
    <property type="match status" value="1"/>
</dbReference>
<dbReference type="AlphaFoldDB" id="A0A401UH68"/>
<comment type="pathway">
    <text evidence="1">Protein modification; protein lipoylation via exogenous pathway; protein N(6)-(lipoyl)lysine from lipoate: step 2/2.</text>
</comment>
<dbReference type="PANTHER" id="PTHR12561:SF3">
    <property type="entry name" value="LIPOYLTRANSFERASE 1, MITOCHONDRIAL"/>
    <property type="match status" value="1"/>
</dbReference>
<evidence type="ECO:0000256" key="1">
    <source>
        <dbReference type="ARBA" id="ARBA00005085"/>
    </source>
</evidence>
<dbReference type="GO" id="GO:0005737">
    <property type="term" value="C:cytoplasm"/>
    <property type="evidence" value="ECO:0007669"/>
    <property type="project" value="TreeGrafter"/>
</dbReference>
<evidence type="ECO:0000259" key="8">
    <source>
        <dbReference type="PROSITE" id="PS51733"/>
    </source>
</evidence>
<evidence type="ECO:0000256" key="5">
    <source>
        <dbReference type="ARBA" id="ARBA00022741"/>
    </source>
</evidence>
<comment type="caution">
    <text evidence="9">The sequence shown here is derived from an EMBL/GenBank/DDBJ whole genome shotgun (WGS) entry which is preliminary data.</text>
</comment>
<dbReference type="RefSeq" id="WP_124997651.1">
    <property type="nucleotide sequence ID" value="NZ_BHYK01000002.1"/>
</dbReference>
<evidence type="ECO:0000313" key="10">
    <source>
        <dbReference type="Proteomes" id="UP000287872"/>
    </source>
</evidence>